<dbReference type="PANTHER" id="PTHR16231:SF0">
    <property type="entry name" value="COMM DOMAIN-CONTAINING PROTEIN 8"/>
    <property type="match status" value="1"/>
</dbReference>
<proteinExistence type="predicted"/>
<dbReference type="EMBL" id="JAFJMO010000007">
    <property type="protein sequence ID" value="KAJ8271596.1"/>
    <property type="molecule type" value="Genomic_DNA"/>
</dbReference>
<gene>
    <name evidence="2" type="ORF">COCON_G00104550</name>
</gene>
<dbReference type="PANTHER" id="PTHR16231">
    <property type="entry name" value="COMM DOMAIN-CONTAINING PROTEIN 4-8 FAMILY MEMBER"/>
    <property type="match status" value="1"/>
</dbReference>
<dbReference type="Pfam" id="PF22838">
    <property type="entry name" value="COMMD8_HN"/>
    <property type="match status" value="1"/>
</dbReference>
<feature type="domain" description="COMM" evidence="1">
    <location>
        <begin position="109"/>
        <end position="176"/>
    </location>
</feature>
<accession>A0A9Q1DIL8</accession>
<evidence type="ECO:0000313" key="2">
    <source>
        <dbReference type="EMBL" id="KAJ8271596.1"/>
    </source>
</evidence>
<name>A0A9Q1DIL8_CONCO</name>
<dbReference type="CDD" id="cd04756">
    <property type="entry name" value="Commd8"/>
    <property type="match status" value="1"/>
</dbReference>
<protein>
    <recommendedName>
        <fullName evidence="1">COMM domain-containing protein</fullName>
    </recommendedName>
</protein>
<dbReference type="InterPro" id="IPR047235">
    <property type="entry name" value="COMMD8"/>
</dbReference>
<evidence type="ECO:0000313" key="3">
    <source>
        <dbReference type="Proteomes" id="UP001152803"/>
    </source>
</evidence>
<dbReference type="OrthoDB" id="17646at2759"/>
<organism evidence="2 3">
    <name type="scientific">Conger conger</name>
    <name type="common">Conger eel</name>
    <name type="synonym">Muraena conger</name>
    <dbReference type="NCBI Taxonomy" id="82655"/>
    <lineage>
        <taxon>Eukaryota</taxon>
        <taxon>Metazoa</taxon>
        <taxon>Chordata</taxon>
        <taxon>Craniata</taxon>
        <taxon>Vertebrata</taxon>
        <taxon>Euteleostomi</taxon>
        <taxon>Actinopterygii</taxon>
        <taxon>Neopterygii</taxon>
        <taxon>Teleostei</taxon>
        <taxon>Anguilliformes</taxon>
        <taxon>Congridae</taxon>
        <taxon>Conger</taxon>
    </lineage>
</organism>
<dbReference type="InterPro" id="IPR047155">
    <property type="entry name" value="COMMD4/6/7/8"/>
</dbReference>
<sequence length="176" mass="19560">MIKLLEKLPPTECPKFLHRVVDGVCGRDPPRLGDYGNTWSLTEWMELLDGLSSFFRFTVGRKCSEEEVQVSLVDLSGGHLEAVLACLKARGEELRQALVERTNAVSSAQLQDFDWQIKLALSSDKISSLQMALLSLSLDVKQGGVLKPLSLELDRHELQTLITSLEAANKVVLQLK</sequence>
<dbReference type="InterPro" id="IPR017920">
    <property type="entry name" value="COMM"/>
</dbReference>
<comment type="caution">
    <text evidence="2">The sequence shown here is derived from an EMBL/GenBank/DDBJ whole genome shotgun (WGS) entry which is preliminary data.</text>
</comment>
<dbReference type="PROSITE" id="PS51269">
    <property type="entry name" value="COMM"/>
    <property type="match status" value="1"/>
</dbReference>
<evidence type="ECO:0000259" key="1">
    <source>
        <dbReference type="PROSITE" id="PS51269"/>
    </source>
</evidence>
<dbReference type="Proteomes" id="UP001152803">
    <property type="component" value="Unassembled WGS sequence"/>
</dbReference>
<keyword evidence="3" id="KW-1185">Reference proteome</keyword>
<dbReference type="Pfam" id="PF07258">
    <property type="entry name" value="COMM_domain"/>
    <property type="match status" value="1"/>
</dbReference>
<dbReference type="AlphaFoldDB" id="A0A9Q1DIL8"/>
<dbReference type="InterPro" id="IPR055184">
    <property type="entry name" value="COMMD8_HN"/>
</dbReference>
<reference evidence="2" key="1">
    <citation type="journal article" date="2023" name="Science">
        <title>Genome structures resolve the early diversification of teleost fishes.</title>
        <authorList>
            <person name="Parey E."/>
            <person name="Louis A."/>
            <person name="Montfort J."/>
            <person name="Bouchez O."/>
            <person name="Roques C."/>
            <person name="Iampietro C."/>
            <person name="Lluch J."/>
            <person name="Castinel A."/>
            <person name="Donnadieu C."/>
            <person name="Desvignes T."/>
            <person name="Floi Bucao C."/>
            <person name="Jouanno E."/>
            <person name="Wen M."/>
            <person name="Mejri S."/>
            <person name="Dirks R."/>
            <person name="Jansen H."/>
            <person name="Henkel C."/>
            <person name="Chen W.J."/>
            <person name="Zahm M."/>
            <person name="Cabau C."/>
            <person name="Klopp C."/>
            <person name="Thompson A.W."/>
            <person name="Robinson-Rechavi M."/>
            <person name="Braasch I."/>
            <person name="Lecointre G."/>
            <person name="Bobe J."/>
            <person name="Postlethwait J.H."/>
            <person name="Berthelot C."/>
            <person name="Roest Crollius H."/>
            <person name="Guiguen Y."/>
        </authorList>
    </citation>
    <scope>NUCLEOTIDE SEQUENCE</scope>
    <source>
        <strain evidence="2">Concon-B</strain>
    </source>
</reference>